<protein>
    <submittedName>
        <fullName evidence="1">Uncharacterized protein</fullName>
    </submittedName>
</protein>
<dbReference type="Proteomes" id="UP000499080">
    <property type="component" value="Unassembled WGS sequence"/>
</dbReference>
<dbReference type="AlphaFoldDB" id="A0A4Y2F442"/>
<accession>A0A4Y2F442</accession>
<gene>
    <name evidence="1" type="ORF">AVEN_208046_1</name>
</gene>
<comment type="caution">
    <text evidence="1">The sequence shown here is derived from an EMBL/GenBank/DDBJ whole genome shotgun (WGS) entry which is preliminary data.</text>
</comment>
<evidence type="ECO:0000313" key="2">
    <source>
        <dbReference type="Proteomes" id="UP000499080"/>
    </source>
</evidence>
<keyword evidence="2" id="KW-1185">Reference proteome</keyword>
<reference evidence="1 2" key="1">
    <citation type="journal article" date="2019" name="Sci. Rep.">
        <title>Orb-weaving spider Araneus ventricosus genome elucidates the spidroin gene catalogue.</title>
        <authorList>
            <person name="Kono N."/>
            <person name="Nakamura H."/>
            <person name="Ohtoshi R."/>
            <person name="Moran D.A.P."/>
            <person name="Shinohara A."/>
            <person name="Yoshida Y."/>
            <person name="Fujiwara M."/>
            <person name="Mori M."/>
            <person name="Tomita M."/>
            <person name="Arakawa K."/>
        </authorList>
    </citation>
    <scope>NUCLEOTIDE SEQUENCE [LARGE SCALE GENOMIC DNA]</scope>
</reference>
<organism evidence="1 2">
    <name type="scientific">Araneus ventricosus</name>
    <name type="common">Orbweaver spider</name>
    <name type="synonym">Epeira ventricosa</name>
    <dbReference type="NCBI Taxonomy" id="182803"/>
    <lineage>
        <taxon>Eukaryota</taxon>
        <taxon>Metazoa</taxon>
        <taxon>Ecdysozoa</taxon>
        <taxon>Arthropoda</taxon>
        <taxon>Chelicerata</taxon>
        <taxon>Arachnida</taxon>
        <taxon>Araneae</taxon>
        <taxon>Araneomorphae</taxon>
        <taxon>Entelegynae</taxon>
        <taxon>Araneoidea</taxon>
        <taxon>Araneidae</taxon>
        <taxon>Araneus</taxon>
    </lineage>
</organism>
<dbReference type="EMBL" id="BGPR01000770">
    <property type="protein sequence ID" value="GBM34844.1"/>
    <property type="molecule type" value="Genomic_DNA"/>
</dbReference>
<sequence length="83" mass="9544">MTDLFVASNKNHPVPARTTWVFMNNRPPRQNIGHSSPHYERLMRGLARFAESVIGDGLREPHHLYYTHQGKENPLTYPPASHP</sequence>
<proteinExistence type="predicted"/>
<evidence type="ECO:0000313" key="1">
    <source>
        <dbReference type="EMBL" id="GBM34844.1"/>
    </source>
</evidence>
<name>A0A4Y2F442_ARAVE</name>